<dbReference type="GO" id="GO:0005524">
    <property type="term" value="F:ATP binding"/>
    <property type="evidence" value="ECO:0007669"/>
    <property type="project" value="InterPro"/>
</dbReference>
<dbReference type="InterPro" id="IPR050167">
    <property type="entry name" value="Ser_Thr_protein_kinase"/>
</dbReference>
<dbReference type="InterPro" id="IPR011009">
    <property type="entry name" value="Kinase-like_dom_sf"/>
</dbReference>
<name>A0A3M7RH91_BRAPC</name>
<dbReference type="InterPro" id="IPR020635">
    <property type="entry name" value="Tyr_kinase_cat_dom"/>
</dbReference>
<dbReference type="OrthoDB" id="10261027at2759"/>
<dbReference type="AlphaFoldDB" id="A0A3M7RH91"/>
<dbReference type="SMART" id="SM00219">
    <property type="entry name" value="TyrKc"/>
    <property type="match status" value="1"/>
</dbReference>
<evidence type="ECO:0000313" key="3">
    <source>
        <dbReference type="Proteomes" id="UP000276133"/>
    </source>
</evidence>
<dbReference type="PROSITE" id="PS50011">
    <property type="entry name" value="PROTEIN_KINASE_DOM"/>
    <property type="match status" value="1"/>
</dbReference>
<organism evidence="2 3">
    <name type="scientific">Brachionus plicatilis</name>
    <name type="common">Marine rotifer</name>
    <name type="synonym">Brachionus muelleri</name>
    <dbReference type="NCBI Taxonomy" id="10195"/>
    <lineage>
        <taxon>Eukaryota</taxon>
        <taxon>Metazoa</taxon>
        <taxon>Spiralia</taxon>
        <taxon>Gnathifera</taxon>
        <taxon>Rotifera</taxon>
        <taxon>Eurotatoria</taxon>
        <taxon>Monogononta</taxon>
        <taxon>Pseudotrocha</taxon>
        <taxon>Ploima</taxon>
        <taxon>Brachionidae</taxon>
        <taxon>Brachionus</taxon>
    </lineage>
</organism>
<gene>
    <name evidence="2" type="ORF">BpHYR1_034804</name>
</gene>
<feature type="domain" description="Protein kinase" evidence="1">
    <location>
        <begin position="143"/>
        <end position="413"/>
    </location>
</feature>
<comment type="caution">
    <text evidence="2">The sequence shown here is derived from an EMBL/GenBank/DDBJ whole genome shotgun (WGS) entry which is preliminary data.</text>
</comment>
<keyword evidence="2" id="KW-0418">Kinase</keyword>
<dbReference type="InterPro" id="IPR001245">
    <property type="entry name" value="Ser-Thr/Tyr_kinase_cat_dom"/>
</dbReference>
<evidence type="ECO:0000313" key="2">
    <source>
        <dbReference type="EMBL" id="RNA22810.1"/>
    </source>
</evidence>
<dbReference type="Pfam" id="PF07714">
    <property type="entry name" value="PK_Tyr_Ser-Thr"/>
    <property type="match status" value="1"/>
</dbReference>
<sequence>MVITSSRSISLKLILSRAILKISEKIAKTLVQDSPLIKMVGVCCFRSNSSPKSRKTSSISENDYMDINLYPKPKYMEKKLAQNQDDSLMNYWKLLNKGLDQIPDESKKTNVREEDLRQFAQIERHILQPKLNIKDFHSTDKQTEILGTYGSIRQQKILLVSYKFKKENVFLTIDKSKATTKTLTDVENTFSLKTFLNEIAVLKSCNHENIIKFKGVVLDPKFFCLVTESEGKKLSNFLFNGEIEIWWETSITDLIDIGLEVIQGLRYLHGSDIIHRDIRSSNIRLYSNDKQKFCTKIANFSLAYSSTHGFGYFNKSKMGLNIHAGKPRWMAPEIQSVAAAESNQNKTNVDRYSTKSDIYAYGVTLGEIFSAMLPFWSVDRQELKSLIGLGRLHLNELEVRNDVPSDLLKEVLL</sequence>
<dbReference type="InterPro" id="IPR000719">
    <property type="entry name" value="Prot_kinase_dom"/>
</dbReference>
<protein>
    <submittedName>
        <fullName evidence="2">Raf serine threonine-kinase phl-like protein</fullName>
    </submittedName>
</protein>
<dbReference type="STRING" id="10195.A0A3M7RH91"/>
<proteinExistence type="predicted"/>
<dbReference type="PANTHER" id="PTHR23257">
    <property type="entry name" value="SERINE-THREONINE PROTEIN KINASE"/>
    <property type="match status" value="1"/>
</dbReference>
<evidence type="ECO:0000259" key="1">
    <source>
        <dbReference type="PROSITE" id="PS50011"/>
    </source>
</evidence>
<reference evidence="2 3" key="1">
    <citation type="journal article" date="2018" name="Sci. Rep.">
        <title>Genomic signatures of local adaptation to the degree of environmental predictability in rotifers.</title>
        <authorList>
            <person name="Franch-Gras L."/>
            <person name="Hahn C."/>
            <person name="Garcia-Roger E.M."/>
            <person name="Carmona M.J."/>
            <person name="Serra M."/>
            <person name="Gomez A."/>
        </authorList>
    </citation>
    <scope>NUCLEOTIDE SEQUENCE [LARGE SCALE GENOMIC DNA]</scope>
    <source>
        <strain evidence="2">HYR1</strain>
    </source>
</reference>
<dbReference type="Gene3D" id="1.10.510.10">
    <property type="entry name" value="Transferase(Phosphotransferase) domain 1"/>
    <property type="match status" value="1"/>
</dbReference>
<dbReference type="GO" id="GO:0004713">
    <property type="term" value="F:protein tyrosine kinase activity"/>
    <property type="evidence" value="ECO:0007669"/>
    <property type="project" value="InterPro"/>
</dbReference>
<dbReference type="Proteomes" id="UP000276133">
    <property type="component" value="Unassembled WGS sequence"/>
</dbReference>
<dbReference type="SUPFAM" id="SSF56112">
    <property type="entry name" value="Protein kinase-like (PK-like)"/>
    <property type="match status" value="1"/>
</dbReference>
<accession>A0A3M7RH91</accession>
<keyword evidence="3" id="KW-1185">Reference proteome</keyword>
<keyword evidence="2" id="KW-0808">Transferase</keyword>
<dbReference type="EMBL" id="REGN01003396">
    <property type="protein sequence ID" value="RNA22810.1"/>
    <property type="molecule type" value="Genomic_DNA"/>
</dbReference>